<dbReference type="CDD" id="cd04723">
    <property type="entry name" value="HisA_HisF"/>
    <property type="match status" value="1"/>
</dbReference>
<keyword evidence="7 11" id="KW-0368">Histidine biosynthesis</keyword>
<dbReference type="Pfam" id="PF00977">
    <property type="entry name" value="His_biosynth"/>
    <property type="match status" value="1"/>
</dbReference>
<sequence length="261" mass="29099">PVYFFDMTRFNGCIDLHHGKVKQIVGGSLLDHSPDQLTTNFVSEESPSFYSKLYKENNVTRCHVIKLGPNNDEAAEEALAAWPQGLQVGGGISLENAQHWLSLGASKLIVTSYLFPGATFSKERLVQLCELVGKDRLVVDVSCRRKNNKWVVAMDKWQKMTDMEVNKETLDMLSQYCSEFLIHAADVEGLCNGIDEDLVERLGEWVTIPTTYAGGGRSMEDLRLVDKLSNGKVDLTFGSALDIFGGNGVTFEECVEWNKTH</sequence>
<evidence type="ECO:0000256" key="9">
    <source>
        <dbReference type="ARBA" id="ARBA00030547"/>
    </source>
</evidence>
<dbReference type="FunFam" id="3.20.20.70:FF:000110">
    <property type="entry name" value="1-(5-phosphoribosyl)-5-[(5-phosphoribosylamino)methylideneamino] imidazole-4-carboxamide isomerase, chloroplastic"/>
    <property type="match status" value="1"/>
</dbReference>
<dbReference type="OrthoDB" id="446074at2759"/>
<keyword evidence="6 11" id="KW-0028">Amino-acid biosynthesis</keyword>
<keyword evidence="8 12" id="KW-0413">Isomerase</keyword>
<evidence type="ECO:0000256" key="7">
    <source>
        <dbReference type="ARBA" id="ARBA00023102"/>
    </source>
</evidence>
<dbReference type="Gene3D" id="3.20.20.70">
    <property type="entry name" value="Aldolase class I"/>
    <property type="match status" value="1"/>
</dbReference>
<evidence type="ECO:0000256" key="12">
    <source>
        <dbReference type="RuleBase" id="RU364022"/>
    </source>
</evidence>
<gene>
    <name evidence="13" type="ORF">INT47_001243</name>
</gene>
<dbReference type="AlphaFoldDB" id="A0A8H7RQM5"/>
<evidence type="ECO:0000256" key="1">
    <source>
        <dbReference type="ARBA" id="ARBA00000901"/>
    </source>
</evidence>
<comment type="subcellular location">
    <subcellularLocation>
        <location evidence="12">Cytoplasm</location>
    </subcellularLocation>
</comment>
<dbReference type="NCBIfam" id="TIGR02129">
    <property type="entry name" value="hisA_euk"/>
    <property type="match status" value="1"/>
</dbReference>
<comment type="similarity">
    <text evidence="3 11">Belongs to the HisA/HisF family.</text>
</comment>
<organism evidence="13 14">
    <name type="scientific">Mucor saturninus</name>
    <dbReference type="NCBI Taxonomy" id="64648"/>
    <lineage>
        <taxon>Eukaryota</taxon>
        <taxon>Fungi</taxon>
        <taxon>Fungi incertae sedis</taxon>
        <taxon>Mucoromycota</taxon>
        <taxon>Mucoromycotina</taxon>
        <taxon>Mucoromycetes</taxon>
        <taxon>Mucorales</taxon>
        <taxon>Mucorineae</taxon>
        <taxon>Mucoraceae</taxon>
        <taxon>Mucor</taxon>
    </lineage>
</organism>
<accession>A0A8H7RQM5</accession>
<proteinExistence type="inferred from homology"/>
<dbReference type="InterPro" id="IPR013785">
    <property type="entry name" value="Aldolase_TIM"/>
</dbReference>
<feature type="non-terminal residue" evidence="13">
    <location>
        <position position="1"/>
    </location>
</feature>
<dbReference type="EC" id="5.3.1.16" evidence="4 12"/>
<keyword evidence="14" id="KW-1185">Reference proteome</keyword>
<evidence type="ECO:0000313" key="14">
    <source>
        <dbReference type="Proteomes" id="UP000603453"/>
    </source>
</evidence>
<evidence type="ECO:0000256" key="6">
    <source>
        <dbReference type="ARBA" id="ARBA00022605"/>
    </source>
</evidence>
<dbReference type="InterPro" id="IPR044524">
    <property type="entry name" value="Isoase_HisA-like"/>
</dbReference>
<comment type="pathway">
    <text evidence="2 12">Amino-acid biosynthesis; L-histidine biosynthesis; L-histidine from 5-phospho-alpha-D-ribose 1-diphosphate: step 4/9.</text>
</comment>
<evidence type="ECO:0000256" key="4">
    <source>
        <dbReference type="ARBA" id="ARBA00012550"/>
    </source>
</evidence>
<dbReference type="PANTHER" id="PTHR43090">
    <property type="entry name" value="1-(5-PHOSPHORIBOSYL)-5-[(5-PHOSPHORIBOSYLAMINO)METHYLIDENEAMINO] IMIDAZOLE-4-CARBOXAMIDE ISOMERASE"/>
    <property type="match status" value="1"/>
</dbReference>
<comment type="catalytic activity">
    <reaction evidence="1 12">
        <text>1-(5-phospho-beta-D-ribosyl)-5-[(5-phospho-beta-D-ribosylamino)methylideneamino]imidazole-4-carboxamide = 5-[(5-phospho-1-deoxy-D-ribulos-1-ylimino)methylamino]-1-(5-phospho-beta-D-ribosyl)imidazole-4-carboxamide</text>
        <dbReference type="Rhea" id="RHEA:15469"/>
        <dbReference type="ChEBI" id="CHEBI:58435"/>
        <dbReference type="ChEBI" id="CHEBI:58525"/>
        <dbReference type="EC" id="5.3.1.16"/>
    </reaction>
</comment>
<dbReference type="InterPro" id="IPR011858">
    <property type="entry name" value="His6/HISN3"/>
</dbReference>
<name>A0A8H7RQM5_9FUNG</name>
<dbReference type="Proteomes" id="UP000603453">
    <property type="component" value="Unassembled WGS sequence"/>
</dbReference>
<evidence type="ECO:0000256" key="5">
    <source>
        <dbReference type="ARBA" id="ARBA00018464"/>
    </source>
</evidence>
<dbReference type="GO" id="GO:0005737">
    <property type="term" value="C:cytoplasm"/>
    <property type="evidence" value="ECO:0007669"/>
    <property type="project" value="UniProtKB-SubCell"/>
</dbReference>
<protein>
    <recommendedName>
        <fullName evidence="5 12">1-(5-phosphoribosyl)-5-[(5-phosphoribosylamino)methylideneamino] imidazole-4-carboxamide isomerase</fullName>
        <ecNumber evidence="4 12">5.3.1.16</ecNumber>
    </recommendedName>
    <alternativeName>
        <fullName evidence="10 12">5-proFAR isomerase</fullName>
    </alternativeName>
    <alternativeName>
        <fullName evidence="9 12">Phosphoribosylformimino-5-aminoimidazole carboxamide ribotide isomerase</fullName>
    </alternativeName>
</protein>
<dbReference type="PANTHER" id="PTHR43090:SF2">
    <property type="entry name" value="1-(5-PHOSPHORIBOSYL)-5-[(5-PHOSPHORIBOSYLAMINO)METHYLIDENEAMINO] IMIDAZOLE-4-CARBOXAMIDE ISOMERASE"/>
    <property type="match status" value="1"/>
</dbReference>
<evidence type="ECO:0000256" key="8">
    <source>
        <dbReference type="ARBA" id="ARBA00023235"/>
    </source>
</evidence>
<evidence type="ECO:0000256" key="10">
    <source>
        <dbReference type="ARBA" id="ARBA00031376"/>
    </source>
</evidence>
<dbReference type="SUPFAM" id="SSF51366">
    <property type="entry name" value="Ribulose-phoshate binding barrel"/>
    <property type="match status" value="1"/>
</dbReference>
<evidence type="ECO:0000256" key="3">
    <source>
        <dbReference type="ARBA" id="ARBA00009667"/>
    </source>
</evidence>
<dbReference type="InterPro" id="IPR011060">
    <property type="entry name" value="RibuloseP-bd_barrel"/>
</dbReference>
<evidence type="ECO:0000313" key="13">
    <source>
        <dbReference type="EMBL" id="KAG2213973.1"/>
    </source>
</evidence>
<comment type="caution">
    <text evidence="13">The sequence shown here is derived from an EMBL/GenBank/DDBJ whole genome shotgun (WGS) entry which is preliminary data.</text>
</comment>
<evidence type="ECO:0000256" key="2">
    <source>
        <dbReference type="ARBA" id="ARBA00005133"/>
    </source>
</evidence>
<evidence type="ECO:0000256" key="11">
    <source>
        <dbReference type="RuleBase" id="RU003657"/>
    </source>
</evidence>
<dbReference type="EMBL" id="JAEPRD010000002">
    <property type="protein sequence ID" value="KAG2213973.1"/>
    <property type="molecule type" value="Genomic_DNA"/>
</dbReference>
<reference evidence="13" key="1">
    <citation type="submission" date="2020-12" db="EMBL/GenBank/DDBJ databases">
        <title>Metabolic potential, ecology and presence of endohyphal bacteria is reflected in genomic diversity of Mucoromycotina.</title>
        <authorList>
            <person name="Muszewska A."/>
            <person name="Okrasinska A."/>
            <person name="Steczkiewicz K."/>
            <person name="Drgas O."/>
            <person name="Orlowska M."/>
            <person name="Perlinska-Lenart U."/>
            <person name="Aleksandrzak-Piekarczyk T."/>
            <person name="Szatraj K."/>
            <person name="Zielenkiewicz U."/>
            <person name="Pilsyk S."/>
            <person name="Malc E."/>
            <person name="Mieczkowski P."/>
            <person name="Kruszewska J.S."/>
            <person name="Biernat P."/>
            <person name="Pawlowska J."/>
        </authorList>
    </citation>
    <scope>NUCLEOTIDE SEQUENCE</scope>
    <source>
        <strain evidence="13">WA0000017839</strain>
    </source>
</reference>
<dbReference type="InterPro" id="IPR006062">
    <property type="entry name" value="His_biosynth"/>
</dbReference>
<keyword evidence="12" id="KW-0963">Cytoplasm</keyword>
<dbReference type="GO" id="GO:0000162">
    <property type="term" value="P:L-tryptophan biosynthetic process"/>
    <property type="evidence" value="ECO:0007669"/>
    <property type="project" value="TreeGrafter"/>
</dbReference>
<dbReference type="UniPathway" id="UPA00031">
    <property type="reaction ID" value="UER00009"/>
</dbReference>
<dbReference type="GO" id="GO:0003949">
    <property type="term" value="F:1-(5-phosphoribosyl)-5-[(5-phosphoribosylamino)methylideneamino]imidazole-4-carboxamide isomerase activity"/>
    <property type="evidence" value="ECO:0007669"/>
    <property type="project" value="UniProtKB-EC"/>
</dbReference>
<dbReference type="GO" id="GO:0000105">
    <property type="term" value="P:L-histidine biosynthetic process"/>
    <property type="evidence" value="ECO:0007669"/>
    <property type="project" value="UniProtKB-UniPathway"/>
</dbReference>